<accession>A0A4Y2DHE3</accession>
<proteinExistence type="predicted"/>
<evidence type="ECO:0000313" key="2">
    <source>
        <dbReference type="Proteomes" id="UP000499080"/>
    </source>
</evidence>
<dbReference type="EMBL" id="BGPR01000368">
    <property type="protein sequence ID" value="GBM16121.1"/>
    <property type="molecule type" value="Genomic_DNA"/>
</dbReference>
<comment type="caution">
    <text evidence="1">The sequence shown here is derived from an EMBL/GenBank/DDBJ whole genome shotgun (WGS) entry which is preliminary data.</text>
</comment>
<protein>
    <submittedName>
        <fullName evidence="1">Uncharacterized protein</fullName>
    </submittedName>
</protein>
<organism evidence="1 2">
    <name type="scientific">Araneus ventricosus</name>
    <name type="common">Orbweaver spider</name>
    <name type="synonym">Epeira ventricosa</name>
    <dbReference type="NCBI Taxonomy" id="182803"/>
    <lineage>
        <taxon>Eukaryota</taxon>
        <taxon>Metazoa</taxon>
        <taxon>Ecdysozoa</taxon>
        <taxon>Arthropoda</taxon>
        <taxon>Chelicerata</taxon>
        <taxon>Arachnida</taxon>
        <taxon>Araneae</taxon>
        <taxon>Araneomorphae</taxon>
        <taxon>Entelegynae</taxon>
        <taxon>Araneoidea</taxon>
        <taxon>Araneidae</taxon>
        <taxon>Araneus</taxon>
    </lineage>
</organism>
<dbReference type="OrthoDB" id="3863715at2759"/>
<dbReference type="Proteomes" id="UP000499080">
    <property type="component" value="Unassembled WGS sequence"/>
</dbReference>
<dbReference type="AlphaFoldDB" id="A0A4Y2DHE3"/>
<gene>
    <name evidence="1" type="ORF">AVEN_163143_1</name>
</gene>
<name>A0A4Y2DHE3_ARAVE</name>
<reference evidence="1 2" key="1">
    <citation type="journal article" date="2019" name="Sci. Rep.">
        <title>Orb-weaving spider Araneus ventricosus genome elucidates the spidroin gene catalogue.</title>
        <authorList>
            <person name="Kono N."/>
            <person name="Nakamura H."/>
            <person name="Ohtoshi R."/>
            <person name="Moran D.A.P."/>
            <person name="Shinohara A."/>
            <person name="Yoshida Y."/>
            <person name="Fujiwara M."/>
            <person name="Mori M."/>
            <person name="Tomita M."/>
            <person name="Arakawa K."/>
        </authorList>
    </citation>
    <scope>NUCLEOTIDE SEQUENCE [LARGE SCALE GENOMIC DNA]</scope>
</reference>
<sequence>MVWREPKNHSDDCYFCNCNVKGFNLKNKKQISYPNIPSAIRPVPHGPGIPVHSPPDTVENIFYSDTESECETDDDVDEVYDSIIIILYGCKSIPEFKEKLKIYEKLFNTSRTFRPNNDKKFDDLTHAAKFERKRTPNPQPICYSCGLKVNKSTQYTNKPHGKQCYGCKNFGHVHANCLQNSGTILHPNLTLNLLQLPEL</sequence>
<keyword evidence="2" id="KW-1185">Reference proteome</keyword>
<evidence type="ECO:0000313" key="1">
    <source>
        <dbReference type="EMBL" id="GBM16121.1"/>
    </source>
</evidence>